<proteinExistence type="predicted"/>
<organism evidence="1 2">
    <name type="scientific">Odynerus spinipes</name>
    <dbReference type="NCBI Taxonomy" id="1348599"/>
    <lineage>
        <taxon>Eukaryota</taxon>
        <taxon>Metazoa</taxon>
        <taxon>Ecdysozoa</taxon>
        <taxon>Arthropoda</taxon>
        <taxon>Hexapoda</taxon>
        <taxon>Insecta</taxon>
        <taxon>Pterygota</taxon>
        <taxon>Neoptera</taxon>
        <taxon>Endopterygota</taxon>
        <taxon>Hymenoptera</taxon>
        <taxon>Apocrita</taxon>
        <taxon>Aculeata</taxon>
        <taxon>Vespoidea</taxon>
        <taxon>Vespidae</taxon>
        <taxon>Eumeninae</taxon>
        <taxon>Odynerus</taxon>
    </lineage>
</organism>
<keyword evidence="2" id="KW-1185">Reference proteome</keyword>
<dbReference type="EMBL" id="JAIFRP010000026">
    <property type="protein sequence ID" value="KAK2584084.1"/>
    <property type="molecule type" value="Genomic_DNA"/>
</dbReference>
<accession>A0AAD9RQQ4</accession>
<evidence type="ECO:0000313" key="1">
    <source>
        <dbReference type="EMBL" id="KAK2584084.1"/>
    </source>
</evidence>
<name>A0AAD9RQQ4_9HYME</name>
<protein>
    <submittedName>
        <fullName evidence="1">Uncharacterized protein</fullName>
    </submittedName>
</protein>
<sequence>MHAFSLAPCPWHVTSKRNVTKRTNAVTNDGQTALDIAQKLGYTSVIETLKTVTELSLPRHIRSLSKRNTEYKRLNLRKKRSRATARMKVKFPAKPRRYRRMAITSEGENYCYCKKENHFERFKFFLDSDWLPDRRSDWLSWLAWGSHVGNCAVLLFPSLRSNLQNDSCLWNDDISKVQQAEFHKEI</sequence>
<evidence type="ECO:0000313" key="2">
    <source>
        <dbReference type="Proteomes" id="UP001258017"/>
    </source>
</evidence>
<reference evidence="1" key="2">
    <citation type="journal article" date="2023" name="Commun. Biol.">
        <title>Intrasexual cuticular hydrocarbon dimorphism in a wasp sheds light on hydrocarbon biosynthesis genes in Hymenoptera.</title>
        <authorList>
            <person name="Moris V.C."/>
            <person name="Podsiadlowski L."/>
            <person name="Martin S."/>
            <person name="Oeyen J.P."/>
            <person name="Donath A."/>
            <person name="Petersen M."/>
            <person name="Wilbrandt J."/>
            <person name="Misof B."/>
            <person name="Liedtke D."/>
            <person name="Thamm M."/>
            <person name="Scheiner R."/>
            <person name="Schmitt T."/>
            <person name="Niehuis O."/>
        </authorList>
    </citation>
    <scope>NUCLEOTIDE SEQUENCE</scope>
    <source>
        <strain evidence="1">GBR_01_08_01A</strain>
    </source>
</reference>
<reference evidence="1" key="1">
    <citation type="submission" date="2021-08" db="EMBL/GenBank/DDBJ databases">
        <authorList>
            <person name="Misof B."/>
            <person name="Oliver O."/>
            <person name="Podsiadlowski L."/>
            <person name="Donath A."/>
            <person name="Peters R."/>
            <person name="Mayer C."/>
            <person name="Rust J."/>
            <person name="Gunkel S."/>
            <person name="Lesny P."/>
            <person name="Martin S."/>
            <person name="Oeyen J.P."/>
            <person name="Petersen M."/>
            <person name="Panagiotis P."/>
            <person name="Wilbrandt J."/>
            <person name="Tanja T."/>
        </authorList>
    </citation>
    <scope>NUCLEOTIDE SEQUENCE</scope>
    <source>
        <strain evidence="1">GBR_01_08_01A</strain>
        <tissue evidence="1">Thorax + abdomen</tissue>
    </source>
</reference>
<dbReference type="AlphaFoldDB" id="A0AAD9RQQ4"/>
<dbReference type="Proteomes" id="UP001258017">
    <property type="component" value="Unassembled WGS sequence"/>
</dbReference>
<comment type="caution">
    <text evidence="1">The sequence shown here is derived from an EMBL/GenBank/DDBJ whole genome shotgun (WGS) entry which is preliminary data.</text>
</comment>
<gene>
    <name evidence="1" type="ORF">KPH14_006528</name>
</gene>